<dbReference type="InterPro" id="IPR009081">
    <property type="entry name" value="PP-bd_ACP"/>
</dbReference>
<accession>C7Q916</accession>
<dbReference type="eggNOG" id="COG1020">
    <property type="taxonomic scope" value="Bacteria"/>
</dbReference>
<dbReference type="Pfam" id="PF00550">
    <property type="entry name" value="PP-binding"/>
    <property type="match status" value="1"/>
</dbReference>
<dbReference type="PROSITE" id="PS50075">
    <property type="entry name" value="CARRIER"/>
    <property type="match status" value="1"/>
</dbReference>
<dbReference type="KEGG" id="cai:Caci_3430"/>
<proteinExistence type="predicted"/>
<dbReference type="GO" id="GO:0031177">
    <property type="term" value="F:phosphopantetheine binding"/>
    <property type="evidence" value="ECO:0007669"/>
    <property type="project" value="InterPro"/>
</dbReference>
<dbReference type="AlphaFoldDB" id="C7Q916"/>
<keyword evidence="2" id="KW-0597">Phosphoprotein</keyword>
<evidence type="ECO:0000313" key="5">
    <source>
        <dbReference type="Proteomes" id="UP000000851"/>
    </source>
</evidence>
<evidence type="ECO:0000259" key="3">
    <source>
        <dbReference type="PROSITE" id="PS50075"/>
    </source>
</evidence>
<reference evidence="4 5" key="1">
    <citation type="journal article" date="2009" name="Stand. Genomic Sci.">
        <title>Complete genome sequence of Catenulispora acidiphila type strain (ID 139908).</title>
        <authorList>
            <person name="Copeland A."/>
            <person name="Lapidus A."/>
            <person name="Glavina Del Rio T."/>
            <person name="Nolan M."/>
            <person name="Lucas S."/>
            <person name="Chen F."/>
            <person name="Tice H."/>
            <person name="Cheng J.F."/>
            <person name="Bruce D."/>
            <person name="Goodwin L."/>
            <person name="Pitluck S."/>
            <person name="Mikhailova N."/>
            <person name="Pati A."/>
            <person name="Ivanova N."/>
            <person name="Mavromatis K."/>
            <person name="Chen A."/>
            <person name="Palaniappan K."/>
            <person name="Chain P."/>
            <person name="Land M."/>
            <person name="Hauser L."/>
            <person name="Chang Y.J."/>
            <person name="Jeffries C.D."/>
            <person name="Chertkov O."/>
            <person name="Brettin T."/>
            <person name="Detter J.C."/>
            <person name="Han C."/>
            <person name="Ali Z."/>
            <person name="Tindall B.J."/>
            <person name="Goker M."/>
            <person name="Bristow J."/>
            <person name="Eisen J.A."/>
            <person name="Markowitz V."/>
            <person name="Hugenholtz P."/>
            <person name="Kyrpides N.C."/>
            <person name="Klenk H.P."/>
        </authorList>
    </citation>
    <scope>NUCLEOTIDE SEQUENCE [LARGE SCALE GENOMIC DNA]</scope>
    <source>
        <strain evidence="5">DSM 44928 / JCM 14897 / NBRC 102108 / NRRL B-24433 / ID139908</strain>
    </source>
</reference>
<dbReference type="HOGENOM" id="CLU_2258663_0_0_11"/>
<gene>
    <name evidence="4" type="ordered locus">Caci_3430</name>
</gene>
<keyword evidence="1" id="KW-0596">Phosphopantetheine</keyword>
<evidence type="ECO:0000256" key="1">
    <source>
        <dbReference type="ARBA" id="ARBA00022450"/>
    </source>
</evidence>
<dbReference type="Gene3D" id="1.10.1200.10">
    <property type="entry name" value="ACP-like"/>
    <property type="match status" value="1"/>
</dbReference>
<dbReference type="RefSeq" id="WP_012787629.1">
    <property type="nucleotide sequence ID" value="NC_013131.1"/>
</dbReference>
<evidence type="ECO:0000313" key="4">
    <source>
        <dbReference type="EMBL" id="ACU72336.1"/>
    </source>
</evidence>
<dbReference type="STRING" id="479433.Caci_3430"/>
<dbReference type="SMART" id="SM00823">
    <property type="entry name" value="PKS_PP"/>
    <property type="match status" value="1"/>
</dbReference>
<name>C7Q916_CATAD</name>
<organism evidence="4 5">
    <name type="scientific">Catenulispora acidiphila (strain DSM 44928 / JCM 14897 / NBRC 102108 / NRRL B-24433 / ID139908)</name>
    <dbReference type="NCBI Taxonomy" id="479433"/>
    <lineage>
        <taxon>Bacteria</taxon>
        <taxon>Bacillati</taxon>
        <taxon>Actinomycetota</taxon>
        <taxon>Actinomycetes</taxon>
        <taxon>Catenulisporales</taxon>
        <taxon>Catenulisporaceae</taxon>
        <taxon>Catenulispora</taxon>
    </lineage>
</organism>
<dbReference type="InterPro" id="IPR036736">
    <property type="entry name" value="ACP-like_sf"/>
</dbReference>
<evidence type="ECO:0000256" key="2">
    <source>
        <dbReference type="ARBA" id="ARBA00022553"/>
    </source>
</evidence>
<feature type="domain" description="Carrier" evidence="3">
    <location>
        <begin position="25"/>
        <end position="100"/>
    </location>
</feature>
<dbReference type="SUPFAM" id="SSF47336">
    <property type="entry name" value="ACP-like"/>
    <property type="match status" value="1"/>
</dbReference>
<dbReference type="InParanoid" id="C7Q916"/>
<dbReference type="InterPro" id="IPR020806">
    <property type="entry name" value="PKS_PP-bd"/>
</dbReference>
<dbReference type="EMBL" id="CP001700">
    <property type="protein sequence ID" value="ACU72336.1"/>
    <property type="molecule type" value="Genomic_DNA"/>
</dbReference>
<dbReference type="OrthoDB" id="3700231at2"/>
<sequence length="103" mass="10437">MGDDGSSALVEAVGRAELVERTEPVERTDLVAMLCGVVAEVCELPGCAPDDRFADLGVDSVRAAEAAAVLEDALGFGVPLEAVFAAGTPAGLAELLAKIDDHG</sequence>
<dbReference type="Proteomes" id="UP000000851">
    <property type="component" value="Chromosome"/>
</dbReference>
<protein>
    <submittedName>
        <fullName evidence="4">Phosphopantetheine-binding</fullName>
    </submittedName>
</protein>
<keyword evidence="5" id="KW-1185">Reference proteome</keyword>